<accession>A0A927R9G1</accession>
<reference evidence="2" key="1">
    <citation type="submission" date="2020-10" db="EMBL/GenBank/DDBJ databases">
        <title>Sequencing the genomes of 1000 actinobacteria strains.</title>
        <authorList>
            <person name="Klenk H.-P."/>
        </authorList>
    </citation>
    <scope>NUCLEOTIDE SEQUENCE</scope>
    <source>
        <strain evidence="2">DSM 45354</strain>
    </source>
</reference>
<organism evidence="2 3">
    <name type="scientific">Actinopolymorpha pittospori</name>
    <dbReference type="NCBI Taxonomy" id="648752"/>
    <lineage>
        <taxon>Bacteria</taxon>
        <taxon>Bacillati</taxon>
        <taxon>Actinomycetota</taxon>
        <taxon>Actinomycetes</taxon>
        <taxon>Propionibacteriales</taxon>
        <taxon>Actinopolymorphaceae</taxon>
        <taxon>Actinopolymorpha</taxon>
    </lineage>
</organism>
<evidence type="ECO:0000313" key="3">
    <source>
        <dbReference type="Proteomes" id="UP000638648"/>
    </source>
</evidence>
<dbReference type="SUPFAM" id="SSF56112">
    <property type="entry name" value="Protein kinase-like (PK-like)"/>
    <property type="match status" value="1"/>
</dbReference>
<dbReference type="Gene3D" id="1.10.510.10">
    <property type="entry name" value="Transferase(Phosphotransferase) domain 1"/>
    <property type="match status" value="1"/>
</dbReference>
<evidence type="ECO:0000313" key="2">
    <source>
        <dbReference type="EMBL" id="MBE1606454.1"/>
    </source>
</evidence>
<gene>
    <name evidence="2" type="ORF">HEB94_003302</name>
</gene>
<dbReference type="Proteomes" id="UP000638648">
    <property type="component" value="Unassembled WGS sequence"/>
</dbReference>
<evidence type="ECO:0000259" key="1">
    <source>
        <dbReference type="Pfam" id="PF01636"/>
    </source>
</evidence>
<dbReference type="RefSeq" id="WP_192750577.1">
    <property type="nucleotide sequence ID" value="NZ_BAABJL010000147.1"/>
</dbReference>
<keyword evidence="3" id="KW-1185">Reference proteome</keyword>
<feature type="domain" description="Aminoglycoside phosphotransferase" evidence="1">
    <location>
        <begin position="22"/>
        <end position="217"/>
    </location>
</feature>
<dbReference type="Gene3D" id="3.30.200.20">
    <property type="entry name" value="Phosphorylase Kinase, domain 1"/>
    <property type="match status" value="1"/>
</dbReference>
<dbReference type="InterPro" id="IPR011009">
    <property type="entry name" value="Kinase-like_dom_sf"/>
</dbReference>
<dbReference type="InterPro" id="IPR051678">
    <property type="entry name" value="AGP_Transferase"/>
</dbReference>
<dbReference type="PANTHER" id="PTHR21310">
    <property type="entry name" value="AMINOGLYCOSIDE PHOSPHOTRANSFERASE-RELATED-RELATED"/>
    <property type="match status" value="1"/>
</dbReference>
<dbReference type="EMBL" id="JADBEM010000001">
    <property type="protein sequence ID" value="MBE1606454.1"/>
    <property type="molecule type" value="Genomic_DNA"/>
</dbReference>
<sequence>MDSALLHSTRIRVGSRATGVADGAWFVMVWRRTEPPAHLDLLSELSAAGLPVPAPVPTVAGELYGTWCGRPYVVFPLVHGRTADDDDWRLTARMLKRVHQLDGIDLPPTTMDEPLIWKLRERLDHPWITGRAGEVADSILRLERTIERARAKTVPHVVCHQDFKGSNLLIDEGQVAAILDWEQAVLGPREHDLWTARDGGVGASFLAEYGTRDLDLDHLEYALLARALRDLAARVLTETDRPGVDTWGFQQLARLDRDLASFRPFCA</sequence>
<dbReference type="AlphaFoldDB" id="A0A927R9G1"/>
<dbReference type="Pfam" id="PF01636">
    <property type="entry name" value="APH"/>
    <property type="match status" value="1"/>
</dbReference>
<protein>
    <recommendedName>
        <fullName evidence="1">Aminoglycoside phosphotransferase domain-containing protein</fullName>
    </recommendedName>
</protein>
<dbReference type="InterPro" id="IPR002575">
    <property type="entry name" value="Aminoglycoside_PTrfase"/>
</dbReference>
<comment type="caution">
    <text evidence="2">The sequence shown here is derived from an EMBL/GenBank/DDBJ whole genome shotgun (WGS) entry which is preliminary data.</text>
</comment>
<name>A0A927R9G1_9ACTN</name>
<proteinExistence type="predicted"/>